<dbReference type="AlphaFoldDB" id="A0A2R6XG52"/>
<proteinExistence type="predicted"/>
<dbReference type="Proteomes" id="UP000244005">
    <property type="component" value="Unassembled WGS sequence"/>
</dbReference>
<keyword evidence="2" id="KW-1185">Reference proteome</keyword>
<protein>
    <submittedName>
        <fullName evidence="1">Uncharacterized protein</fullName>
    </submittedName>
</protein>
<sequence>MPLDLNFPPDPKEGEFLFDWNRDHYHEYRYHGCPWFIRIQRWRDNPATAFISFRDCVTNVEIPMPANVRIRDEGLWRDVPRFEPYDYYRIGPFTTYTMLIHNCIPALVITKLNPPYFSKIRPGAGVTGTVVEVLPEEFKFEVPTKKKKK</sequence>
<accession>A0A2R6XG52</accession>
<dbReference type="Gramene" id="Mp6g10970.1">
    <property type="protein sequence ID" value="Mp6g10970.1.cds1"/>
    <property type="gene ID" value="Mp6g10970"/>
</dbReference>
<evidence type="ECO:0000313" key="2">
    <source>
        <dbReference type="Proteomes" id="UP000244005"/>
    </source>
</evidence>
<name>A0A2R6XG52_MARPO</name>
<evidence type="ECO:0000313" key="1">
    <source>
        <dbReference type="EMBL" id="PTQ45086.1"/>
    </source>
</evidence>
<reference evidence="2" key="1">
    <citation type="journal article" date="2017" name="Cell">
        <title>Insights into land plant evolution garnered from the Marchantia polymorpha genome.</title>
        <authorList>
            <person name="Bowman J.L."/>
            <person name="Kohchi T."/>
            <person name="Yamato K.T."/>
            <person name="Jenkins J."/>
            <person name="Shu S."/>
            <person name="Ishizaki K."/>
            <person name="Yamaoka S."/>
            <person name="Nishihama R."/>
            <person name="Nakamura Y."/>
            <person name="Berger F."/>
            <person name="Adam C."/>
            <person name="Aki S.S."/>
            <person name="Althoff F."/>
            <person name="Araki T."/>
            <person name="Arteaga-Vazquez M.A."/>
            <person name="Balasubrmanian S."/>
            <person name="Barry K."/>
            <person name="Bauer D."/>
            <person name="Boehm C.R."/>
            <person name="Briginshaw L."/>
            <person name="Caballero-Perez J."/>
            <person name="Catarino B."/>
            <person name="Chen F."/>
            <person name="Chiyoda S."/>
            <person name="Chovatia M."/>
            <person name="Davies K.M."/>
            <person name="Delmans M."/>
            <person name="Demura T."/>
            <person name="Dierschke T."/>
            <person name="Dolan L."/>
            <person name="Dorantes-Acosta A.E."/>
            <person name="Eklund D.M."/>
            <person name="Florent S.N."/>
            <person name="Flores-Sandoval E."/>
            <person name="Fujiyama A."/>
            <person name="Fukuzawa H."/>
            <person name="Galik B."/>
            <person name="Grimanelli D."/>
            <person name="Grimwood J."/>
            <person name="Grossniklaus U."/>
            <person name="Hamada T."/>
            <person name="Haseloff J."/>
            <person name="Hetherington A.J."/>
            <person name="Higo A."/>
            <person name="Hirakawa Y."/>
            <person name="Hundley H.N."/>
            <person name="Ikeda Y."/>
            <person name="Inoue K."/>
            <person name="Inoue S.I."/>
            <person name="Ishida S."/>
            <person name="Jia Q."/>
            <person name="Kakita M."/>
            <person name="Kanazawa T."/>
            <person name="Kawai Y."/>
            <person name="Kawashima T."/>
            <person name="Kennedy M."/>
            <person name="Kinose K."/>
            <person name="Kinoshita T."/>
            <person name="Kohara Y."/>
            <person name="Koide E."/>
            <person name="Komatsu K."/>
            <person name="Kopischke S."/>
            <person name="Kubo M."/>
            <person name="Kyozuka J."/>
            <person name="Lagercrantz U."/>
            <person name="Lin S.S."/>
            <person name="Lindquist E."/>
            <person name="Lipzen A.M."/>
            <person name="Lu C.W."/>
            <person name="De Luna E."/>
            <person name="Martienssen R.A."/>
            <person name="Minamino N."/>
            <person name="Mizutani M."/>
            <person name="Mizutani M."/>
            <person name="Mochizuki N."/>
            <person name="Monte I."/>
            <person name="Mosher R."/>
            <person name="Nagasaki H."/>
            <person name="Nakagami H."/>
            <person name="Naramoto S."/>
            <person name="Nishitani K."/>
            <person name="Ohtani M."/>
            <person name="Okamoto T."/>
            <person name="Okumura M."/>
            <person name="Phillips J."/>
            <person name="Pollak B."/>
            <person name="Reinders A."/>
            <person name="Rovekamp M."/>
            <person name="Sano R."/>
            <person name="Sawa S."/>
            <person name="Schmid M.W."/>
            <person name="Shirakawa M."/>
            <person name="Solano R."/>
            <person name="Spunde A."/>
            <person name="Suetsugu N."/>
            <person name="Sugano S."/>
            <person name="Sugiyama A."/>
            <person name="Sun R."/>
            <person name="Suzuki Y."/>
            <person name="Takenaka M."/>
            <person name="Takezawa D."/>
            <person name="Tomogane H."/>
            <person name="Tsuzuki M."/>
            <person name="Ueda T."/>
            <person name="Umeda M."/>
            <person name="Ward J.M."/>
            <person name="Watanabe Y."/>
            <person name="Yazaki K."/>
            <person name="Yokoyama R."/>
            <person name="Yoshitake Y."/>
            <person name="Yotsui I."/>
            <person name="Zachgo S."/>
            <person name="Schmutz J."/>
        </authorList>
    </citation>
    <scope>NUCLEOTIDE SEQUENCE [LARGE SCALE GENOMIC DNA]</scope>
    <source>
        <strain evidence="2">Tak-1</strain>
    </source>
</reference>
<organism evidence="1 2">
    <name type="scientific">Marchantia polymorpha</name>
    <name type="common">Common liverwort</name>
    <name type="synonym">Marchantia aquatica</name>
    <dbReference type="NCBI Taxonomy" id="3197"/>
    <lineage>
        <taxon>Eukaryota</taxon>
        <taxon>Viridiplantae</taxon>
        <taxon>Streptophyta</taxon>
        <taxon>Embryophyta</taxon>
        <taxon>Marchantiophyta</taxon>
        <taxon>Marchantiopsida</taxon>
        <taxon>Marchantiidae</taxon>
        <taxon>Marchantiales</taxon>
        <taxon>Marchantiaceae</taxon>
        <taxon>Marchantia</taxon>
    </lineage>
</organism>
<dbReference type="EMBL" id="KZ772688">
    <property type="protein sequence ID" value="PTQ45086.1"/>
    <property type="molecule type" value="Genomic_DNA"/>
</dbReference>
<gene>
    <name evidence="1" type="ORF">MARPO_0016s0135</name>
</gene>